<evidence type="ECO:0000256" key="12">
    <source>
        <dbReference type="RuleBase" id="RU362049"/>
    </source>
</evidence>
<comment type="catalytic activity">
    <reaction evidence="9">
        <text>L-aspartate + O2 = iminosuccinate + H2O2</text>
        <dbReference type="Rhea" id="RHEA:25876"/>
        <dbReference type="ChEBI" id="CHEBI:15379"/>
        <dbReference type="ChEBI" id="CHEBI:16240"/>
        <dbReference type="ChEBI" id="CHEBI:29991"/>
        <dbReference type="ChEBI" id="CHEBI:77875"/>
        <dbReference type="EC" id="1.4.3.16"/>
    </reaction>
    <physiologicalReaction direction="left-to-right" evidence="9">
        <dbReference type="Rhea" id="RHEA:25877"/>
    </physiologicalReaction>
</comment>
<evidence type="ECO:0000256" key="6">
    <source>
        <dbReference type="ARBA" id="ARBA00022642"/>
    </source>
</evidence>
<reference evidence="14" key="2">
    <citation type="submission" date="2020-09" db="EMBL/GenBank/DDBJ databases">
        <authorList>
            <person name="Sun Q."/>
            <person name="Kim S."/>
        </authorList>
    </citation>
    <scope>NUCLEOTIDE SEQUENCE</scope>
    <source>
        <strain evidence="14">KCTC 12719</strain>
    </source>
</reference>
<feature type="active site" description="Proton acceptor" evidence="11">
    <location>
        <position position="278"/>
    </location>
</feature>
<keyword evidence="15" id="KW-1185">Reference proteome</keyword>
<evidence type="ECO:0000313" key="14">
    <source>
        <dbReference type="EMBL" id="GHA34483.1"/>
    </source>
</evidence>
<comment type="subcellular location">
    <subcellularLocation>
        <location evidence="12">Cytoplasm</location>
    </subcellularLocation>
</comment>
<dbReference type="InterPro" id="IPR005288">
    <property type="entry name" value="NadB"/>
</dbReference>
<evidence type="ECO:0000256" key="8">
    <source>
        <dbReference type="ARBA" id="ARBA00023002"/>
    </source>
</evidence>
<dbReference type="PIRSF" id="PIRSF000171">
    <property type="entry name" value="SDHA_APRA_LASPO"/>
    <property type="match status" value="1"/>
</dbReference>
<evidence type="ECO:0000256" key="9">
    <source>
        <dbReference type="ARBA" id="ARBA00048305"/>
    </source>
</evidence>
<protein>
    <recommendedName>
        <fullName evidence="4 10">L-aspartate oxidase</fullName>
        <ecNumber evidence="4 10">1.4.3.16</ecNumber>
    </recommendedName>
</protein>
<dbReference type="InterPro" id="IPR027477">
    <property type="entry name" value="Succ_DH/fumarate_Rdtase_cat_sf"/>
</dbReference>
<dbReference type="InterPro" id="IPR037099">
    <property type="entry name" value="Fum_R/Succ_DH_flav-like_C_sf"/>
</dbReference>
<evidence type="ECO:0000256" key="2">
    <source>
        <dbReference type="ARBA" id="ARBA00004950"/>
    </source>
</evidence>
<dbReference type="GO" id="GO:0008734">
    <property type="term" value="F:L-aspartate oxidase activity"/>
    <property type="evidence" value="ECO:0007669"/>
    <property type="project" value="UniProtKB-UniRule"/>
</dbReference>
<dbReference type="NCBIfam" id="TIGR00551">
    <property type="entry name" value="nadB"/>
    <property type="match status" value="1"/>
</dbReference>
<keyword evidence="6 12" id="KW-0662">Pyridine nucleotide biosynthesis</keyword>
<dbReference type="PANTHER" id="PTHR42716">
    <property type="entry name" value="L-ASPARTATE OXIDASE"/>
    <property type="match status" value="1"/>
</dbReference>
<evidence type="ECO:0000256" key="7">
    <source>
        <dbReference type="ARBA" id="ARBA00022827"/>
    </source>
</evidence>
<dbReference type="Proteomes" id="UP000610456">
    <property type="component" value="Unassembled WGS sequence"/>
</dbReference>
<dbReference type="GO" id="GO:0009435">
    <property type="term" value="P:NAD+ biosynthetic process"/>
    <property type="evidence" value="ECO:0007669"/>
    <property type="project" value="InterPro"/>
</dbReference>
<dbReference type="RefSeq" id="WP_189604099.1">
    <property type="nucleotide sequence ID" value="NZ_BMXB01000004.1"/>
</dbReference>
<comment type="cofactor">
    <cofactor evidence="1 12">
        <name>FAD</name>
        <dbReference type="ChEBI" id="CHEBI:57692"/>
    </cofactor>
</comment>
<name>A0A918SCP1_9FLAO</name>
<organism evidence="14 15">
    <name type="scientific">Salinimicrobium marinum</name>
    <dbReference type="NCBI Taxonomy" id="680283"/>
    <lineage>
        <taxon>Bacteria</taxon>
        <taxon>Pseudomonadati</taxon>
        <taxon>Bacteroidota</taxon>
        <taxon>Flavobacteriia</taxon>
        <taxon>Flavobacteriales</taxon>
        <taxon>Flavobacteriaceae</taxon>
        <taxon>Salinimicrobium</taxon>
    </lineage>
</organism>
<dbReference type="InterPro" id="IPR003953">
    <property type="entry name" value="FAD-dep_OxRdtase_2_FAD-bd"/>
</dbReference>
<sequence length="503" mass="55772">MKTDVLVIGSGIAGLSFAIKTAEKRPDLDIIVLTKNSKDVCNTAHAQGGMAVVLDQISDSFEQHTEDTIRAGKGLNERNIVEMVVSQAPERLLELIEWGAKFDEDRYGDLELGLEGGHSQKRIIHHRDLTGREIYTKLRLKAKSLESIQFIDNYFVTDLLVGRSLCTGVTVLDKEDNQYKNIFSKITFLASGGSGMIFENTTNPAVATADGLAMAYRAGASIRDMSYIQFHPTALYEKDKHPLFLISEAVRGFGAYVVNHKGNRFLLQHDHRGELATRDIVSEAIVKELKISGEKSAFLDCRHLDYADFQEHFPTIVSYCLSIGIDIRIDLIPIVPAAHYQCGGIAVDVFARTSVKNLYASGECAHTGLHGANRLASNSLLEALVFSHQAAKVVLQEIDLIKAPETNANLSEKHTGPEADPTIISSLKIRLNELMTYDLLYSSGKDEKEGALQQLLMLLEILREDTPFNTGTTEFYELRNMVQTAVLILEDAIQHSKSRVIHI</sequence>
<dbReference type="SUPFAM" id="SSF46977">
    <property type="entry name" value="Succinate dehydrogenase/fumarate reductase flavoprotein C-terminal domain"/>
    <property type="match status" value="1"/>
</dbReference>
<dbReference type="Gene3D" id="3.50.50.60">
    <property type="entry name" value="FAD/NAD(P)-binding domain"/>
    <property type="match status" value="1"/>
</dbReference>
<feature type="domain" description="FAD-dependent oxidoreductase 2 FAD-binding" evidence="13">
    <location>
        <begin position="4"/>
        <end position="380"/>
    </location>
</feature>
<keyword evidence="8 12" id="KW-0560">Oxidoreductase</keyword>
<dbReference type="Pfam" id="PF00890">
    <property type="entry name" value="FAD_binding_2"/>
    <property type="match status" value="1"/>
</dbReference>
<dbReference type="EMBL" id="BMXB01000004">
    <property type="protein sequence ID" value="GHA34483.1"/>
    <property type="molecule type" value="Genomic_DNA"/>
</dbReference>
<comment type="caution">
    <text evidence="14">The sequence shown here is derived from an EMBL/GenBank/DDBJ whole genome shotgun (WGS) entry which is preliminary data.</text>
</comment>
<evidence type="ECO:0000256" key="11">
    <source>
        <dbReference type="PIRSR" id="PIRSR000171-1"/>
    </source>
</evidence>
<gene>
    <name evidence="14" type="ORF">GCM10007103_14900</name>
</gene>
<evidence type="ECO:0000256" key="5">
    <source>
        <dbReference type="ARBA" id="ARBA00022630"/>
    </source>
</evidence>
<evidence type="ECO:0000259" key="13">
    <source>
        <dbReference type="Pfam" id="PF00890"/>
    </source>
</evidence>
<comment type="similarity">
    <text evidence="3 12">Belongs to the FAD-dependent oxidoreductase 2 family. NadB subfamily.</text>
</comment>
<dbReference type="PANTHER" id="PTHR42716:SF2">
    <property type="entry name" value="L-ASPARTATE OXIDASE, CHLOROPLASTIC"/>
    <property type="match status" value="1"/>
</dbReference>
<dbReference type="EC" id="1.4.3.16" evidence="4 10"/>
<evidence type="ECO:0000256" key="3">
    <source>
        <dbReference type="ARBA" id="ARBA00008562"/>
    </source>
</evidence>
<dbReference type="SUPFAM" id="SSF56425">
    <property type="entry name" value="Succinate dehydrogenase/fumarate reductase flavoprotein, catalytic domain"/>
    <property type="match status" value="1"/>
</dbReference>
<keyword evidence="5 12" id="KW-0285">Flavoprotein</keyword>
<accession>A0A918SCP1</accession>
<comment type="pathway">
    <text evidence="2 12">Cofactor biosynthesis; NAD(+) biosynthesis; iminoaspartate from L-aspartate (oxidase route): step 1/1.</text>
</comment>
<dbReference type="Gene3D" id="3.90.700.10">
    <property type="entry name" value="Succinate dehydrogenase/fumarate reductase flavoprotein, catalytic domain"/>
    <property type="match status" value="1"/>
</dbReference>
<evidence type="ECO:0000313" key="15">
    <source>
        <dbReference type="Proteomes" id="UP000610456"/>
    </source>
</evidence>
<dbReference type="SUPFAM" id="SSF51905">
    <property type="entry name" value="FAD/NAD(P)-binding domain"/>
    <property type="match status" value="1"/>
</dbReference>
<proteinExistence type="inferred from homology"/>
<dbReference type="FunFam" id="3.90.700.10:FF:000002">
    <property type="entry name" value="L-aspartate oxidase"/>
    <property type="match status" value="1"/>
</dbReference>
<comment type="function">
    <text evidence="12">Catalyzes the oxidation of L-aspartate to iminoaspartate.</text>
</comment>
<keyword evidence="7 12" id="KW-0274">FAD</keyword>
<dbReference type="InterPro" id="IPR036188">
    <property type="entry name" value="FAD/NAD-bd_sf"/>
</dbReference>
<evidence type="ECO:0000256" key="1">
    <source>
        <dbReference type="ARBA" id="ARBA00001974"/>
    </source>
</evidence>
<dbReference type="GO" id="GO:0005737">
    <property type="term" value="C:cytoplasm"/>
    <property type="evidence" value="ECO:0007669"/>
    <property type="project" value="UniProtKB-SubCell"/>
</dbReference>
<evidence type="ECO:0000256" key="10">
    <source>
        <dbReference type="NCBIfam" id="TIGR00551"/>
    </source>
</evidence>
<reference evidence="14" key="1">
    <citation type="journal article" date="2014" name="Int. J. Syst. Evol. Microbiol.">
        <title>Complete genome sequence of Corynebacterium casei LMG S-19264T (=DSM 44701T), isolated from a smear-ripened cheese.</title>
        <authorList>
            <consortium name="US DOE Joint Genome Institute (JGI-PGF)"/>
            <person name="Walter F."/>
            <person name="Albersmeier A."/>
            <person name="Kalinowski J."/>
            <person name="Ruckert C."/>
        </authorList>
    </citation>
    <scope>NUCLEOTIDE SEQUENCE</scope>
    <source>
        <strain evidence="14">KCTC 12719</strain>
    </source>
</reference>
<dbReference type="PRINTS" id="PR00368">
    <property type="entry name" value="FADPNR"/>
</dbReference>
<dbReference type="AlphaFoldDB" id="A0A918SCP1"/>
<evidence type="ECO:0000256" key="4">
    <source>
        <dbReference type="ARBA" id="ARBA00012173"/>
    </source>
</evidence>